<dbReference type="InterPro" id="IPR013766">
    <property type="entry name" value="Thioredoxin_domain"/>
</dbReference>
<organism evidence="8 9">
    <name type="scientific">Clostridium argentinense CDC 2741</name>
    <dbReference type="NCBI Taxonomy" id="1418104"/>
    <lineage>
        <taxon>Bacteria</taxon>
        <taxon>Bacillati</taxon>
        <taxon>Bacillota</taxon>
        <taxon>Clostridia</taxon>
        <taxon>Eubacteriales</taxon>
        <taxon>Clostridiaceae</taxon>
        <taxon>Clostridium</taxon>
    </lineage>
</organism>
<dbReference type="AlphaFoldDB" id="A0A0C1UI79"/>
<evidence type="ECO:0000256" key="4">
    <source>
        <dbReference type="ARBA" id="ARBA00023157"/>
    </source>
</evidence>
<keyword evidence="9" id="KW-1185">Reference proteome</keyword>
<dbReference type="PROSITE" id="PS51352">
    <property type="entry name" value="THIOREDOXIN_2"/>
    <property type="match status" value="1"/>
</dbReference>
<dbReference type="EMBL" id="AYSO01000015">
    <property type="protein sequence ID" value="KIE47045.1"/>
    <property type="molecule type" value="Genomic_DNA"/>
</dbReference>
<reference evidence="8 9" key="1">
    <citation type="journal article" date="2015" name="Infect. Genet. Evol.">
        <title>Genomic sequences of six botulinum neurotoxin-producing strains representing three clostridial species illustrate the mobility and diversity of botulinum neurotoxin genes.</title>
        <authorList>
            <person name="Smith T.J."/>
            <person name="Hill K.K."/>
            <person name="Xie G."/>
            <person name="Foley B.T."/>
            <person name="Williamson C.H."/>
            <person name="Foster J.T."/>
            <person name="Johnson S.L."/>
            <person name="Chertkov O."/>
            <person name="Teshima H."/>
            <person name="Gibbons H.S."/>
            <person name="Johnsky L.A."/>
            <person name="Karavis M.A."/>
            <person name="Smith L.A."/>
        </authorList>
    </citation>
    <scope>NUCLEOTIDE SEQUENCE [LARGE SCALE GENOMIC DNA]</scope>
    <source>
        <strain evidence="8 9">CDC 2741</strain>
    </source>
</reference>
<evidence type="ECO:0000313" key="8">
    <source>
        <dbReference type="EMBL" id="KIE47045.1"/>
    </source>
</evidence>
<dbReference type="RefSeq" id="WP_039632331.1">
    <property type="nucleotide sequence ID" value="NZ_AYSO01000015.1"/>
</dbReference>
<dbReference type="OrthoDB" id="9781543at2"/>
<evidence type="ECO:0000259" key="7">
    <source>
        <dbReference type="PROSITE" id="PS51352"/>
    </source>
</evidence>
<dbReference type="NCBIfam" id="NF001808">
    <property type="entry name" value="PRK00522.1"/>
    <property type="match status" value="1"/>
</dbReference>
<dbReference type="HAMAP" id="MF_00269">
    <property type="entry name" value="Tpx"/>
    <property type="match status" value="1"/>
</dbReference>
<feature type="disulfide bond" description="Redox-active" evidence="6">
    <location>
        <begin position="58"/>
        <end position="92"/>
    </location>
</feature>
<dbReference type="EC" id="1.11.1.24" evidence="6"/>
<evidence type="ECO:0000256" key="2">
    <source>
        <dbReference type="ARBA" id="ARBA00022862"/>
    </source>
</evidence>
<dbReference type="Proteomes" id="UP000031366">
    <property type="component" value="Unassembled WGS sequence"/>
</dbReference>
<keyword evidence="3 6" id="KW-0560">Oxidoreductase</keyword>
<dbReference type="PROSITE" id="PS01265">
    <property type="entry name" value="TPX"/>
    <property type="match status" value="1"/>
</dbReference>
<comment type="caution">
    <text evidence="8">The sequence shown here is derived from an EMBL/GenBank/DDBJ whole genome shotgun (WGS) entry which is preliminary data.</text>
</comment>
<sequence>MNITFQGNPITLMDKEVKVGDKAPNFALTNSDLQPVTLDNTNGVRIFVVVPSIDTGVCDLEVQTFNQKAGEVPGVHIYTISMDLPFAQLRWCGAKSVKALTMLSDYKDHSFGHNYGSYIKELGLLTRAVFVIDSSNTITYVEYVPEVTEQPNFEEVIKAAKEAK</sequence>
<dbReference type="InterPro" id="IPR036249">
    <property type="entry name" value="Thioredoxin-like_sf"/>
</dbReference>
<feature type="active site" description="Cysteine sulfenic acid (-SOH) intermediate" evidence="6">
    <location>
        <position position="58"/>
    </location>
</feature>
<dbReference type="InterPro" id="IPR018219">
    <property type="entry name" value="Tpx_CS"/>
</dbReference>
<comment type="catalytic activity">
    <reaction evidence="6">
        <text>a hydroperoxide + [thioredoxin]-dithiol = an alcohol + [thioredoxin]-disulfide + H2O</text>
        <dbReference type="Rhea" id="RHEA:62620"/>
        <dbReference type="Rhea" id="RHEA-COMP:10698"/>
        <dbReference type="Rhea" id="RHEA-COMP:10700"/>
        <dbReference type="ChEBI" id="CHEBI:15377"/>
        <dbReference type="ChEBI" id="CHEBI:29950"/>
        <dbReference type="ChEBI" id="CHEBI:30879"/>
        <dbReference type="ChEBI" id="CHEBI:35924"/>
        <dbReference type="ChEBI" id="CHEBI:50058"/>
        <dbReference type="EC" id="1.11.1.24"/>
    </reaction>
</comment>
<dbReference type="PANTHER" id="PTHR43110">
    <property type="entry name" value="THIOL PEROXIDASE"/>
    <property type="match status" value="1"/>
</dbReference>
<comment type="similarity">
    <text evidence="6">Belongs to the peroxiredoxin family. Tpx subfamily.</text>
</comment>
<dbReference type="Pfam" id="PF08534">
    <property type="entry name" value="Redoxin"/>
    <property type="match status" value="1"/>
</dbReference>
<evidence type="ECO:0000256" key="3">
    <source>
        <dbReference type="ARBA" id="ARBA00023002"/>
    </source>
</evidence>
<comment type="miscellaneous">
    <text evidence="6">The active site is a conserved redox-active cysteine residue, the peroxidatic cysteine (C(P)), which makes the nucleophilic attack on the peroxide substrate. The peroxide oxidizes the C(P)-SH to cysteine sulfenic acid (C(P)-SOH), which then reacts with another cysteine residue, the resolving cysteine (C(R)), to form a disulfide bridge. The disulfide is subsequently reduced by an appropriate electron donor to complete the catalytic cycle. In this atypical 2-Cys peroxiredoxin, C(R) is present in the same subunit to form an intramolecular disulfide. The disulfide is subsequently reduced by thioredoxin.</text>
</comment>
<accession>A0A0C1UI79</accession>
<dbReference type="PANTHER" id="PTHR43110:SF1">
    <property type="entry name" value="THIOL PEROXIDASE"/>
    <property type="match status" value="1"/>
</dbReference>
<comment type="subunit">
    <text evidence="6">Homodimer.</text>
</comment>
<dbReference type="GO" id="GO:0008379">
    <property type="term" value="F:thioredoxin peroxidase activity"/>
    <property type="evidence" value="ECO:0007669"/>
    <property type="project" value="UniProtKB-UniRule"/>
</dbReference>
<evidence type="ECO:0000313" key="9">
    <source>
        <dbReference type="Proteomes" id="UP000031366"/>
    </source>
</evidence>
<evidence type="ECO:0000256" key="5">
    <source>
        <dbReference type="ARBA" id="ARBA00023284"/>
    </source>
</evidence>
<name>A0A0C1UI79_9CLOT</name>
<keyword evidence="4 6" id="KW-1015">Disulfide bond</keyword>
<dbReference type="STRING" id="29341.RSJ17_13325"/>
<evidence type="ECO:0000256" key="6">
    <source>
        <dbReference type="HAMAP-Rule" id="MF_00269"/>
    </source>
</evidence>
<dbReference type="InterPro" id="IPR002065">
    <property type="entry name" value="TPX"/>
</dbReference>
<feature type="domain" description="Thioredoxin" evidence="7">
    <location>
        <begin position="17"/>
        <end position="164"/>
    </location>
</feature>
<dbReference type="InterPro" id="IPR050455">
    <property type="entry name" value="Tpx_Peroxidase_subfamily"/>
</dbReference>
<dbReference type="InterPro" id="IPR013740">
    <property type="entry name" value="Redoxin"/>
</dbReference>
<evidence type="ECO:0000256" key="1">
    <source>
        <dbReference type="ARBA" id="ARBA00022559"/>
    </source>
</evidence>
<keyword evidence="2 6" id="KW-0049">Antioxidant</keyword>
<dbReference type="Gene3D" id="3.40.30.10">
    <property type="entry name" value="Glutaredoxin"/>
    <property type="match status" value="1"/>
</dbReference>
<comment type="function">
    <text evidence="6">Thiol-specific peroxidase that catalyzes the reduction of hydrogen peroxide and organic hydroperoxides to water and alcohols, respectively. Plays a role in cell protection against oxidative stress by detoxifying peroxides.</text>
</comment>
<keyword evidence="5 6" id="KW-0676">Redox-active center</keyword>
<proteinExistence type="inferred from homology"/>
<dbReference type="SUPFAM" id="SSF52833">
    <property type="entry name" value="Thioredoxin-like"/>
    <property type="match status" value="1"/>
</dbReference>
<dbReference type="CDD" id="cd03014">
    <property type="entry name" value="PRX_Atyp2cys"/>
    <property type="match status" value="1"/>
</dbReference>
<protein>
    <recommendedName>
        <fullName evidence="6">Thiol peroxidase</fullName>
        <shortName evidence="6">Tpx</shortName>
        <ecNumber evidence="6">1.11.1.24</ecNumber>
    </recommendedName>
    <alternativeName>
        <fullName evidence="6">Peroxiredoxin tpx</fullName>
        <shortName evidence="6">Prx</shortName>
    </alternativeName>
    <alternativeName>
        <fullName evidence="6">Thioredoxin peroxidase</fullName>
    </alternativeName>
    <alternativeName>
        <fullName evidence="6">Thioredoxin-dependent peroxiredoxin</fullName>
    </alternativeName>
</protein>
<keyword evidence="1 6" id="KW-0575">Peroxidase</keyword>
<gene>
    <name evidence="6" type="primary">tpx</name>
    <name evidence="8" type="ORF">U732_1380</name>
</gene>